<proteinExistence type="predicted"/>
<evidence type="ECO:0000313" key="1">
    <source>
        <dbReference type="EMBL" id="CAD8867421.1"/>
    </source>
</evidence>
<protein>
    <submittedName>
        <fullName evidence="1">Uncharacterized protein</fullName>
    </submittedName>
</protein>
<accession>A0A7S1AWE1</accession>
<organism evidence="1">
    <name type="scientific">Noctiluca scintillans</name>
    <name type="common">Sea sparkle</name>
    <name type="synonym">Red tide dinoflagellate</name>
    <dbReference type="NCBI Taxonomy" id="2966"/>
    <lineage>
        <taxon>Eukaryota</taxon>
        <taxon>Sar</taxon>
        <taxon>Alveolata</taxon>
        <taxon>Dinophyceae</taxon>
        <taxon>Noctilucales</taxon>
        <taxon>Noctilucaceae</taxon>
        <taxon>Noctiluca</taxon>
    </lineage>
</organism>
<gene>
    <name evidence="1" type="ORF">NSCI0253_LOCUS41776</name>
</gene>
<dbReference type="EMBL" id="HBFQ01059003">
    <property type="protein sequence ID" value="CAD8867421.1"/>
    <property type="molecule type" value="Transcribed_RNA"/>
</dbReference>
<dbReference type="AlphaFoldDB" id="A0A7S1AWE1"/>
<sequence>MPVEVIPVEQVDDEEFVELQEDYEDQCNDVVDLQHRLRAAQLEVEQLRIRLRANCGRQKMAPPPALLPGAAASDSQQRACDISSCLRWIAEHADLSRVEVLDVGLEVLVSGHSANLKRVVQWPLTTPDGRELRVSVPVEQEREMRAILEDVRVLGDLDAATAHLLAATWEVVPGELATCHPTSVEPAVLLANQDGEGILVATWPTAAALDSFRAAHSSVGGSPLVGERVEVDYEGQWYSGLLHSVDSTGRAGVVCDVDAPGILTIAGFGSVRRIASEVPPLFTDSAMTLLSRGRAPRSRACRRARSAM</sequence>
<reference evidence="1" key="1">
    <citation type="submission" date="2021-01" db="EMBL/GenBank/DDBJ databases">
        <authorList>
            <person name="Corre E."/>
            <person name="Pelletier E."/>
            <person name="Niang G."/>
            <person name="Scheremetjew M."/>
            <person name="Finn R."/>
            <person name="Kale V."/>
            <person name="Holt S."/>
            <person name="Cochrane G."/>
            <person name="Meng A."/>
            <person name="Brown T."/>
            <person name="Cohen L."/>
        </authorList>
    </citation>
    <scope>NUCLEOTIDE SEQUENCE</scope>
</reference>
<name>A0A7S1AWE1_NOCSC</name>